<proteinExistence type="inferred from homology"/>
<keyword evidence="10" id="KW-1185">Reference proteome</keyword>
<name>A0A2T1C0Q4_9CYAN</name>
<comment type="caution">
    <text evidence="9">The sequence shown here is derived from an EMBL/GenBank/DDBJ whole genome shotgun (WGS) entry which is preliminary data.</text>
</comment>
<dbReference type="Pfam" id="PF02472">
    <property type="entry name" value="ExbD"/>
    <property type="match status" value="1"/>
</dbReference>
<comment type="subcellular location">
    <subcellularLocation>
        <location evidence="1">Cell membrane</location>
        <topology evidence="1">Single-pass membrane protein</topology>
    </subcellularLocation>
    <subcellularLocation>
        <location evidence="7">Cell membrane</location>
        <topology evidence="7">Single-pass type II membrane protein</topology>
    </subcellularLocation>
</comment>
<evidence type="ECO:0000256" key="2">
    <source>
        <dbReference type="ARBA" id="ARBA00005811"/>
    </source>
</evidence>
<sequence length="133" mass="14622">MRLPEEPDIPSNINIIPMIDVVFSILTFFIFSSLFLSRSQGLDVNLPKAGTAQAQKNEQINVTIKSDGTLALNRQPIPIEQLQPAIQGLVKPNSESLVVINADEKVNHGQVVTVMDKVRQIPQVKLAIAAQKQ</sequence>
<dbReference type="AlphaFoldDB" id="A0A2T1C0Q4"/>
<evidence type="ECO:0000313" key="9">
    <source>
        <dbReference type="EMBL" id="PSB01747.1"/>
    </source>
</evidence>
<reference evidence="9 10" key="2">
    <citation type="submission" date="2018-03" db="EMBL/GenBank/DDBJ databases">
        <title>The ancient ancestry and fast evolution of plastids.</title>
        <authorList>
            <person name="Moore K.R."/>
            <person name="Magnabosco C."/>
            <person name="Momper L."/>
            <person name="Gold D.A."/>
            <person name="Bosak T."/>
            <person name="Fournier G.P."/>
        </authorList>
    </citation>
    <scope>NUCLEOTIDE SEQUENCE [LARGE SCALE GENOMIC DNA]</scope>
    <source>
        <strain evidence="9 10">CCAP 1448/3</strain>
    </source>
</reference>
<evidence type="ECO:0000256" key="6">
    <source>
        <dbReference type="ARBA" id="ARBA00023136"/>
    </source>
</evidence>
<dbReference type="PANTHER" id="PTHR30558:SF3">
    <property type="entry name" value="BIOPOLYMER TRANSPORT PROTEIN EXBD-RELATED"/>
    <property type="match status" value="1"/>
</dbReference>
<accession>A0A2T1C0Q4</accession>
<evidence type="ECO:0000256" key="5">
    <source>
        <dbReference type="ARBA" id="ARBA00022989"/>
    </source>
</evidence>
<dbReference type="GO" id="GO:0005886">
    <property type="term" value="C:plasma membrane"/>
    <property type="evidence" value="ECO:0007669"/>
    <property type="project" value="UniProtKB-SubCell"/>
</dbReference>
<evidence type="ECO:0000256" key="8">
    <source>
        <dbReference type="SAM" id="Phobius"/>
    </source>
</evidence>
<keyword evidence="3" id="KW-1003">Cell membrane</keyword>
<evidence type="ECO:0000256" key="1">
    <source>
        <dbReference type="ARBA" id="ARBA00004162"/>
    </source>
</evidence>
<dbReference type="InterPro" id="IPR003400">
    <property type="entry name" value="ExbD"/>
</dbReference>
<keyword evidence="4 7" id="KW-0812">Transmembrane</keyword>
<keyword evidence="7" id="KW-0653">Protein transport</keyword>
<evidence type="ECO:0000313" key="10">
    <source>
        <dbReference type="Proteomes" id="UP000238762"/>
    </source>
</evidence>
<dbReference type="GO" id="GO:0022857">
    <property type="term" value="F:transmembrane transporter activity"/>
    <property type="evidence" value="ECO:0007669"/>
    <property type="project" value="InterPro"/>
</dbReference>
<dbReference type="OrthoDB" id="9793581at2"/>
<dbReference type="PANTHER" id="PTHR30558">
    <property type="entry name" value="EXBD MEMBRANE COMPONENT OF PMF-DRIVEN MACROMOLECULE IMPORT SYSTEM"/>
    <property type="match status" value="1"/>
</dbReference>
<protein>
    <submittedName>
        <fullName evidence="9">Biopolymer transporter ExbD</fullName>
    </submittedName>
</protein>
<reference evidence="9 10" key="1">
    <citation type="submission" date="2018-02" db="EMBL/GenBank/DDBJ databases">
        <authorList>
            <person name="Cohen D.B."/>
            <person name="Kent A.D."/>
        </authorList>
    </citation>
    <scope>NUCLEOTIDE SEQUENCE [LARGE SCALE GENOMIC DNA]</scope>
    <source>
        <strain evidence="9 10">CCAP 1448/3</strain>
    </source>
</reference>
<evidence type="ECO:0000256" key="3">
    <source>
        <dbReference type="ARBA" id="ARBA00022475"/>
    </source>
</evidence>
<evidence type="ECO:0000256" key="7">
    <source>
        <dbReference type="RuleBase" id="RU003879"/>
    </source>
</evidence>
<feature type="transmembrane region" description="Helical" evidence="8">
    <location>
        <begin position="15"/>
        <end position="36"/>
    </location>
</feature>
<keyword evidence="7" id="KW-0813">Transport</keyword>
<dbReference type="Gene3D" id="3.30.420.270">
    <property type="match status" value="1"/>
</dbReference>
<organism evidence="9 10">
    <name type="scientific">Merismopedia glauca CCAP 1448/3</name>
    <dbReference type="NCBI Taxonomy" id="1296344"/>
    <lineage>
        <taxon>Bacteria</taxon>
        <taxon>Bacillati</taxon>
        <taxon>Cyanobacteriota</taxon>
        <taxon>Cyanophyceae</taxon>
        <taxon>Synechococcales</taxon>
        <taxon>Merismopediaceae</taxon>
        <taxon>Merismopedia</taxon>
    </lineage>
</organism>
<dbReference type="EMBL" id="PVWJ01000090">
    <property type="protein sequence ID" value="PSB01747.1"/>
    <property type="molecule type" value="Genomic_DNA"/>
</dbReference>
<keyword evidence="6 8" id="KW-0472">Membrane</keyword>
<comment type="similarity">
    <text evidence="2 7">Belongs to the ExbD/TolR family.</text>
</comment>
<dbReference type="GO" id="GO:0015031">
    <property type="term" value="P:protein transport"/>
    <property type="evidence" value="ECO:0007669"/>
    <property type="project" value="UniProtKB-KW"/>
</dbReference>
<keyword evidence="5 8" id="KW-1133">Transmembrane helix</keyword>
<evidence type="ECO:0000256" key="4">
    <source>
        <dbReference type="ARBA" id="ARBA00022692"/>
    </source>
</evidence>
<dbReference type="RefSeq" id="WP_106289784.1">
    <property type="nucleotide sequence ID" value="NZ_CAWNTC010000118.1"/>
</dbReference>
<dbReference type="Proteomes" id="UP000238762">
    <property type="component" value="Unassembled WGS sequence"/>
</dbReference>
<gene>
    <name evidence="9" type="ORF">C7B64_16655</name>
</gene>